<keyword evidence="5 9" id="KW-0378">Hydrolase</keyword>
<evidence type="ECO:0000256" key="6">
    <source>
        <dbReference type="ARBA" id="ARBA00022825"/>
    </source>
</evidence>
<dbReference type="InterPro" id="IPR029058">
    <property type="entry name" value="AB_hydrolase_fold"/>
</dbReference>
<keyword evidence="10" id="KW-1185">Reference proteome</keyword>
<dbReference type="GO" id="GO:0005829">
    <property type="term" value="C:cytosol"/>
    <property type="evidence" value="ECO:0007669"/>
    <property type="project" value="TreeGrafter"/>
</dbReference>
<dbReference type="Gene3D" id="2.130.10.120">
    <property type="entry name" value="Prolyl oligopeptidase, N-terminal domain"/>
    <property type="match status" value="1"/>
</dbReference>
<dbReference type="InterPro" id="IPR002470">
    <property type="entry name" value="Peptidase_S9A"/>
</dbReference>
<evidence type="ECO:0000256" key="4">
    <source>
        <dbReference type="ARBA" id="ARBA00022670"/>
    </source>
</evidence>
<sequence>MDYPPAERLPLVEQVHGQAVADPYRWLEDATSPETLRWQAAQDELWLNHAATLPSRYHFRNRVRALSAVGSVSTPVWRGDRCFVLRREPRQDHPVLMVDDTVLLDPVQLDPSGLTTLDSWQPSPDGSRLAFQVSRGGDERSVLHVLDVATGEVVDGPIDGCRYSPIAWLPDGKSFYYVRLRRVLLHHIGSADDQQVFTDEASYGLDLSADGRWLAVSAARGRGNDLWLADLGNDAPPQVLQAGADAVTVVSVGGDGRLYVVTTKDAPTGRICIGDPENPLIWHDYVAADPDAPLSSLAVLDKVVLVGRSRAGIGEIIVHDLVTGRRLGEIPLPGKGSVGSLTTRPEGGHQAWFSYTDSVTPAAVYCYDATTGETSLWSEPPGAAPVAAATATPVSFRSGDGTELDMLVIAGPGDGMPRPTILYGYGGFGQSLTPAYSAFTLAWVEAGGVFVTATLRGGGERGDAWHRAGMLDQKQNVIDDFLAAAEQLIADGWTTSDQLGLCGESNGGLLVGAAITQRPELFAAAVCSAPLLDMVRYERSGLGPQWVPEFGSASDPQQLKTLLSYSPYHHVTPGIRYPAVLFTAFGNDTRVDPLHARKTCAALQHATSGPPDSRPVLLRLDPDAGHSAGSTSQGIALAADMLAFLAGQLRLTPRSDP</sequence>
<keyword evidence="6" id="KW-0720">Serine protease</keyword>
<dbReference type="InterPro" id="IPR001375">
    <property type="entry name" value="Peptidase_S9_cat"/>
</dbReference>
<dbReference type="InterPro" id="IPR023302">
    <property type="entry name" value="Pept_S9A_N"/>
</dbReference>
<dbReference type="OrthoDB" id="9801421at2"/>
<dbReference type="STRING" id="479435.Kfla_6501"/>
<dbReference type="PANTHER" id="PTHR42881">
    <property type="entry name" value="PROLYL ENDOPEPTIDASE"/>
    <property type="match status" value="1"/>
</dbReference>
<dbReference type="EC" id="3.4.21.26" evidence="3"/>
<proteinExistence type="inferred from homology"/>
<dbReference type="InterPro" id="IPR051167">
    <property type="entry name" value="Prolyl_oligopep/macrocyclase"/>
</dbReference>
<organism evidence="9 10">
    <name type="scientific">Kribbella flavida (strain DSM 17836 / JCM 10339 / NBRC 14399)</name>
    <dbReference type="NCBI Taxonomy" id="479435"/>
    <lineage>
        <taxon>Bacteria</taxon>
        <taxon>Bacillati</taxon>
        <taxon>Actinomycetota</taxon>
        <taxon>Actinomycetes</taxon>
        <taxon>Propionibacteriales</taxon>
        <taxon>Kribbellaceae</taxon>
        <taxon>Kribbella</taxon>
    </lineage>
</organism>
<keyword evidence="4" id="KW-0645">Protease</keyword>
<dbReference type="Pfam" id="PF02897">
    <property type="entry name" value="Peptidase_S9_N"/>
    <property type="match status" value="1"/>
</dbReference>
<evidence type="ECO:0000259" key="7">
    <source>
        <dbReference type="Pfam" id="PF00326"/>
    </source>
</evidence>
<dbReference type="Pfam" id="PF00326">
    <property type="entry name" value="Peptidase_S9"/>
    <property type="match status" value="1"/>
</dbReference>
<dbReference type="GO" id="GO:0070012">
    <property type="term" value="F:oligopeptidase activity"/>
    <property type="evidence" value="ECO:0007669"/>
    <property type="project" value="TreeGrafter"/>
</dbReference>
<dbReference type="eggNOG" id="COG1505">
    <property type="taxonomic scope" value="Bacteria"/>
</dbReference>
<dbReference type="InterPro" id="IPR002471">
    <property type="entry name" value="Pept_S9_AS"/>
</dbReference>
<evidence type="ECO:0000313" key="9">
    <source>
        <dbReference type="EMBL" id="ADB35498.1"/>
    </source>
</evidence>
<dbReference type="MEROPS" id="S09.076"/>
<comment type="similarity">
    <text evidence="2">Belongs to the peptidase S9A family.</text>
</comment>
<dbReference type="EMBL" id="CP001736">
    <property type="protein sequence ID" value="ADB35498.1"/>
    <property type="molecule type" value="Genomic_DNA"/>
</dbReference>
<dbReference type="GO" id="GO:0004252">
    <property type="term" value="F:serine-type endopeptidase activity"/>
    <property type="evidence" value="ECO:0007669"/>
    <property type="project" value="UniProtKB-EC"/>
</dbReference>
<dbReference type="PRINTS" id="PR00862">
    <property type="entry name" value="PROLIGOPTASE"/>
</dbReference>
<dbReference type="RefSeq" id="WP_012924050.1">
    <property type="nucleotide sequence ID" value="NC_013729.1"/>
</dbReference>
<evidence type="ECO:0000313" key="10">
    <source>
        <dbReference type="Proteomes" id="UP000007967"/>
    </source>
</evidence>
<comment type="catalytic activity">
    <reaction evidence="1">
        <text>Hydrolysis of Pro-|-Xaa &gt;&gt; Ala-|-Xaa in oligopeptides.</text>
        <dbReference type="EC" id="3.4.21.26"/>
    </reaction>
</comment>
<reference evidence="9 10" key="2">
    <citation type="journal article" date="2010" name="Stand. Genomic Sci.">
        <title>Complete genome sequence of Kribbella flavida type strain (IFO 14399).</title>
        <authorList>
            <person name="Pukall R."/>
            <person name="Lapidus A."/>
            <person name="Glavina Del Rio T."/>
            <person name="Copeland A."/>
            <person name="Tice H."/>
            <person name="Cheng J.-F."/>
            <person name="Lucas S."/>
            <person name="Chen F."/>
            <person name="Nolan M."/>
            <person name="LaButti K."/>
            <person name="Pati A."/>
            <person name="Ivanova N."/>
            <person name="Mavrommatis K."/>
            <person name="Mikhailova N."/>
            <person name="Pitluck S."/>
            <person name="Bruce D."/>
            <person name="Goodwin L."/>
            <person name="Land M."/>
            <person name="Hauser L."/>
            <person name="Chang Y.-J."/>
            <person name="Jeffries C.D."/>
            <person name="Chen A."/>
            <person name="Palaniappan K."/>
            <person name="Chain P."/>
            <person name="Rohde M."/>
            <person name="Goeker M."/>
            <person name="Bristow J."/>
            <person name="Eisen J.A."/>
            <person name="Markowitz V."/>
            <person name="Hugenholtz P."/>
            <person name="Kyrpides N.C."/>
            <person name="Klenk H.-P."/>
            <person name="Brettin T."/>
        </authorList>
    </citation>
    <scope>NUCLEOTIDE SEQUENCE [LARGE SCALE GENOMIC DNA]</scope>
    <source>
        <strain evidence="10">DSM 17836 / JCM 10339 / NBRC 14399</strain>
    </source>
</reference>
<evidence type="ECO:0000256" key="5">
    <source>
        <dbReference type="ARBA" id="ARBA00022801"/>
    </source>
</evidence>
<accession>D2PYD0</accession>
<evidence type="ECO:0000259" key="8">
    <source>
        <dbReference type="Pfam" id="PF02897"/>
    </source>
</evidence>
<gene>
    <name evidence="9" type="ordered locus">Kfla_6501</name>
</gene>
<dbReference type="HOGENOM" id="CLU_011290_1_1_11"/>
<evidence type="ECO:0000256" key="3">
    <source>
        <dbReference type="ARBA" id="ARBA00011897"/>
    </source>
</evidence>
<dbReference type="Gene3D" id="3.40.50.1820">
    <property type="entry name" value="alpha/beta hydrolase"/>
    <property type="match status" value="1"/>
</dbReference>
<dbReference type="KEGG" id="kfl:Kfla_6501"/>
<dbReference type="SUPFAM" id="SSF50993">
    <property type="entry name" value="Peptidase/esterase 'gauge' domain"/>
    <property type="match status" value="1"/>
</dbReference>
<dbReference type="Proteomes" id="UP000007967">
    <property type="component" value="Chromosome"/>
</dbReference>
<evidence type="ECO:0000256" key="2">
    <source>
        <dbReference type="ARBA" id="ARBA00005228"/>
    </source>
</evidence>
<dbReference type="PANTHER" id="PTHR42881:SF2">
    <property type="entry name" value="PROLYL ENDOPEPTIDASE"/>
    <property type="match status" value="1"/>
</dbReference>
<dbReference type="GO" id="GO:0006508">
    <property type="term" value="P:proteolysis"/>
    <property type="evidence" value="ECO:0007669"/>
    <property type="project" value="UniProtKB-KW"/>
</dbReference>
<reference evidence="10" key="1">
    <citation type="submission" date="2009-09" db="EMBL/GenBank/DDBJ databases">
        <title>The complete genome of Kribbella flavida DSM 17836.</title>
        <authorList>
            <consortium name="US DOE Joint Genome Institute (JGI-PGF)"/>
            <person name="Lucas S."/>
            <person name="Copeland A."/>
            <person name="Lapidus A."/>
            <person name="Glavina del Rio T."/>
            <person name="Dalin E."/>
            <person name="Tice H."/>
            <person name="Bruce D."/>
            <person name="Goodwin L."/>
            <person name="Pitluck S."/>
            <person name="Kyrpides N."/>
            <person name="Mavromatis K."/>
            <person name="Ivanova N."/>
            <person name="Saunders E."/>
            <person name="Brettin T."/>
            <person name="Detter J.C."/>
            <person name="Han C."/>
            <person name="Larimer F."/>
            <person name="Land M."/>
            <person name="Hauser L."/>
            <person name="Markowitz V."/>
            <person name="Cheng J.-F."/>
            <person name="Hugenholtz P."/>
            <person name="Woyke T."/>
            <person name="Wu D."/>
            <person name="Pukall R."/>
            <person name="Klenk H.-P."/>
            <person name="Eisen J.A."/>
        </authorList>
    </citation>
    <scope>NUCLEOTIDE SEQUENCE [LARGE SCALE GENOMIC DNA]</scope>
    <source>
        <strain evidence="10">DSM 17836 / JCM 10339 / NBRC 14399</strain>
    </source>
</reference>
<dbReference type="SUPFAM" id="SSF53474">
    <property type="entry name" value="alpha/beta-Hydrolases"/>
    <property type="match status" value="1"/>
</dbReference>
<feature type="domain" description="Peptidase S9 prolyl oligopeptidase catalytic" evidence="7">
    <location>
        <begin position="437"/>
        <end position="649"/>
    </location>
</feature>
<protein>
    <recommendedName>
        <fullName evidence="3">prolyl oligopeptidase</fullName>
        <ecNumber evidence="3">3.4.21.26</ecNumber>
    </recommendedName>
</protein>
<evidence type="ECO:0000256" key="1">
    <source>
        <dbReference type="ARBA" id="ARBA00001070"/>
    </source>
</evidence>
<feature type="domain" description="Peptidase S9A N-terminal" evidence="8">
    <location>
        <begin position="5"/>
        <end position="379"/>
    </location>
</feature>
<dbReference type="PROSITE" id="PS00708">
    <property type="entry name" value="PRO_ENDOPEP_SER"/>
    <property type="match status" value="1"/>
</dbReference>
<name>D2PYD0_KRIFD</name>
<dbReference type="AlphaFoldDB" id="D2PYD0"/>